<proteinExistence type="predicted"/>
<accession>A0A9R0VF83</accession>
<organism evidence="1 2">
    <name type="scientific">Triticum turgidum subsp. durum</name>
    <name type="common">Durum wheat</name>
    <name type="synonym">Triticum durum</name>
    <dbReference type="NCBI Taxonomy" id="4567"/>
    <lineage>
        <taxon>Eukaryota</taxon>
        <taxon>Viridiplantae</taxon>
        <taxon>Streptophyta</taxon>
        <taxon>Embryophyta</taxon>
        <taxon>Tracheophyta</taxon>
        <taxon>Spermatophyta</taxon>
        <taxon>Magnoliopsida</taxon>
        <taxon>Liliopsida</taxon>
        <taxon>Poales</taxon>
        <taxon>Poaceae</taxon>
        <taxon>BOP clade</taxon>
        <taxon>Pooideae</taxon>
        <taxon>Triticodae</taxon>
        <taxon>Triticeae</taxon>
        <taxon>Triticinae</taxon>
        <taxon>Triticum</taxon>
    </lineage>
</organism>
<dbReference type="EMBL" id="LT934115">
    <property type="protein sequence ID" value="VAH57546.1"/>
    <property type="molecule type" value="Genomic_DNA"/>
</dbReference>
<dbReference type="Proteomes" id="UP000324705">
    <property type="component" value="Chromosome 3A"/>
</dbReference>
<dbReference type="PANTHER" id="PTHR46777">
    <property type="entry name" value="WUSCHEL-RELATED HOMEOBOX 13"/>
    <property type="match status" value="1"/>
</dbReference>
<keyword evidence="2" id="KW-1185">Reference proteome</keyword>
<name>A0A9R0VF83_TRITD</name>
<dbReference type="Gramene" id="TRITD3Av1G029990.1">
    <property type="protein sequence ID" value="TRITD3Av1G029990.1"/>
    <property type="gene ID" value="TRITD3Av1G029990"/>
</dbReference>
<protein>
    <submittedName>
        <fullName evidence="1">Uncharacterized protein</fullName>
    </submittedName>
</protein>
<evidence type="ECO:0000313" key="1">
    <source>
        <dbReference type="EMBL" id="VAH57546.1"/>
    </source>
</evidence>
<sequence>MCNFDLFNPFVLDLDPVLPIFKFLARGVSQSWLRHCVKVITDEQIEVLRKQISIYAIICEQLIEMHRALTTHQDSIAGMHTHTPSTHA</sequence>
<dbReference type="GO" id="GO:0003700">
    <property type="term" value="F:DNA-binding transcription factor activity"/>
    <property type="evidence" value="ECO:0007669"/>
    <property type="project" value="InterPro"/>
</dbReference>
<dbReference type="InterPro" id="IPR044559">
    <property type="entry name" value="WOX13-like"/>
</dbReference>
<reference evidence="1 2" key="1">
    <citation type="submission" date="2017-09" db="EMBL/GenBank/DDBJ databases">
        <authorList>
            <consortium name="International Durum Wheat Genome Sequencing Consortium (IDWGSC)"/>
            <person name="Milanesi L."/>
        </authorList>
    </citation>
    <scope>NUCLEOTIDE SEQUENCE [LARGE SCALE GENOMIC DNA]</scope>
    <source>
        <strain evidence="2">cv. Svevo</strain>
    </source>
</reference>
<gene>
    <name evidence="1" type="ORF">TRITD_3Av1G029990</name>
</gene>
<dbReference type="AlphaFoldDB" id="A0A9R0VF83"/>
<evidence type="ECO:0000313" key="2">
    <source>
        <dbReference type="Proteomes" id="UP000324705"/>
    </source>
</evidence>
<dbReference type="PANTHER" id="PTHR46777:SF5">
    <property type="entry name" value="WUSCHEL-RELATED HOMEOBOX 13"/>
    <property type="match status" value="1"/>
</dbReference>